<dbReference type="RefSeq" id="WP_105909422.1">
    <property type="nucleotide sequence ID" value="NZ_NXGJ01000009.1"/>
</dbReference>
<gene>
    <name evidence="1" type="ORF">CJ669_07730</name>
</gene>
<dbReference type="Proteomes" id="UP000239065">
    <property type="component" value="Unassembled WGS sequence"/>
</dbReference>
<evidence type="ECO:0008006" key="3">
    <source>
        <dbReference type="Google" id="ProtNLM"/>
    </source>
</evidence>
<organism evidence="1 2">
    <name type="scientific">Aliarcobacter cryaerophilus</name>
    <dbReference type="NCBI Taxonomy" id="28198"/>
    <lineage>
        <taxon>Bacteria</taxon>
        <taxon>Pseudomonadati</taxon>
        <taxon>Campylobacterota</taxon>
        <taxon>Epsilonproteobacteria</taxon>
        <taxon>Campylobacterales</taxon>
        <taxon>Arcobacteraceae</taxon>
        <taxon>Aliarcobacter</taxon>
    </lineage>
</organism>
<proteinExistence type="predicted"/>
<name>A0A2S9SLI9_9BACT</name>
<reference evidence="1 2" key="1">
    <citation type="submission" date="2017-09" db="EMBL/GenBank/DDBJ databases">
        <title>Reassesment of A. cryaerophilus.</title>
        <authorList>
            <person name="Perez-Cataluna A."/>
            <person name="Collado L."/>
            <person name="Salgado O."/>
            <person name="Lefinanco V."/>
            <person name="Figueras M.J."/>
        </authorList>
    </citation>
    <scope>NUCLEOTIDE SEQUENCE [LARGE SCALE GENOMIC DNA]</scope>
    <source>
        <strain evidence="1 2">LMG 9861</strain>
    </source>
</reference>
<sequence length="134" mass="15595">MSLLQYTSDEMFSATDLVRKNKSIFDKLQKKEIEKAIILRDGKPSIMMLDFSEYEKLMKDYLNLKAGNSTNISTKTINETVVEEKTIKSDSKISQEDYEAAMKEIEQISFSSDFSIKEDDEQKIPQALKEFWEK</sequence>
<dbReference type="AlphaFoldDB" id="A0A2S9SLI9"/>
<evidence type="ECO:0000313" key="1">
    <source>
        <dbReference type="EMBL" id="PRM87445.1"/>
    </source>
</evidence>
<dbReference type="EMBL" id="NXGJ01000009">
    <property type="protein sequence ID" value="PRM87445.1"/>
    <property type="molecule type" value="Genomic_DNA"/>
</dbReference>
<accession>A0A2S9SLI9</accession>
<comment type="caution">
    <text evidence="1">The sequence shown here is derived from an EMBL/GenBank/DDBJ whole genome shotgun (WGS) entry which is preliminary data.</text>
</comment>
<evidence type="ECO:0000313" key="2">
    <source>
        <dbReference type="Proteomes" id="UP000239065"/>
    </source>
</evidence>
<protein>
    <recommendedName>
        <fullName evidence="3">Antitoxin</fullName>
    </recommendedName>
</protein>